<dbReference type="Proteomes" id="UP001500618">
    <property type="component" value="Unassembled WGS sequence"/>
</dbReference>
<dbReference type="CDD" id="cd01292">
    <property type="entry name" value="metallo-dependent_hydrolases"/>
    <property type="match status" value="1"/>
</dbReference>
<keyword evidence="3" id="KW-0378">Hydrolase</keyword>
<keyword evidence="1" id="KW-0456">Lyase</keyword>
<keyword evidence="4" id="KW-1185">Reference proteome</keyword>
<dbReference type="RefSeq" id="WP_344315197.1">
    <property type="nucleotide sequence ID" value="NZ_BAAANY010000043.1"/>
</dbReference>
<feature type="domain" description="Amidohydrolase-related" evidence="2">
    <location>
        <begin position="21"/>
        <end position="263"/>
    </location>
</feature>
<dbReference type="SUPFAM" id="SSF51556">
    <property type="entry name" value="Metallo-dependent hydrolases"/>
    <property type="match status" value="1"/>
</dbReference>
<dbReference type="PANTHER" id="PTHR21240">
    <property type="entry name" value="2-AMINO-3-CARBOXYLMUCONATE-6-SEMIALDEHYDE DECARBOXYLASE"/>
    <property type="match status" value="1"/>
</dbReference>
<evidence type="ECO:0000259" key="2">
    <source>
        <dbReference type="Pfam" id="PF04909"/>
    </source>
</evidence>
<reference evidence="3 4" key="1">
    <citation type="journal article" date="2019" name="Int. J. Syst. Evol. Microbiol.">
        <title>The Global Catalogue of Microorganisms (GCM) 10K type strain sequencing project: providing services to taxonomists for standard genome sequencing and annotation.</title>
        <authorList>
            <consortium name="The Broad Institute Genomics Platform"/>
            <consortium name="The Broad Institute Genome Sequencing Center for Infectious Disease"/>
            <person name="Wu L."/>
            <person name="Ma J."/>
        </authorList>
    </citation>
    <scope>NUCLEOTIDE SEQUENCE [LARGE SCALE GENOMIC DNA]</scope>
    <source>
        <strain evidence="3 4">JCM 14718</strain>
    </source>
</reference>
<dbReference type="EMBL" id="BAAANY010000043">
    <property type="protein sequence ID" value="GAA1719621.1"/>
    <property type="molecule type" value="Genomic_DNA"/>
</dbReference>
<evidence type="ECO:0000256" key="1">
    <source>
        <dbReference type="ARBA" id="ARBA00023239"/>
    </source>
</evidence>
<dbReference type="Gene3D" id="3.20.20.140">
    <property type="entry name" value="Metal-dependent hydrolases"/>
    <property type="match status" value="1"/>
</dbReference>
<name>A0ABN2J7M0_9ACTN</name>
<dbReference type="InterPro" id="IPR032466">
    <property type="entry name" value="Metal_Hydrolase"/>
</dbReference>
<evidence type="ECO:0000313" key="4">
    <source>
        <dbReference type="Proteomes" id="UP001500618"/>
    </source>
</evidence>
<proteinExistence type="predicted"/>
<protein>
    <submittedName>
        <fullName evidence="3">4-hydroxyphenyl-beta-ketoacyl-CoA hydrolase</fullName>
    </submittedName>
</protein>
<dbReference type="InterPro" id="IPR006680">
    <property type="entry name" value="Amidohydro-rel"/>
</dbReference>
<evidence type="ECO:0000313" key="3">
    <source>
        <dbReference type="EMBL" id="GAA1719621.1"/>
    </source>
</evidence>
<accession>A0ABN2J7M0</accession>
<dbReference type="GO" id="GO:0016787">
    <property type="term" value="F:hydrolase activity"/>
    <property type="evidence" value="ECO:0007669"/>
    <property type="project" value="UniProtKB-KW"/>
</dbReference>
<sequence length="280" mass="30195">MTDPLLAAMRAGQPLTGVDVIDVHAHLGPYSLFFVPDSDASAMVDVMRRTGVRVAVLSSHRAIQYDAHSGNSETLRAADRFPDRIAGYAVVNPWQRPERELRRLAGEPRFVGVKVHPDLHEYPLTGAAYEPLWEYAADRGLPVLTHTWHTSPYDDPEVVDAVLVRHPGVRLILGHSGVSPAGMAASVPVVRRHPAAYLEVCGSSMTGPLVRWLVEQVGASRVLFGSDFPFIDQRMSLGRVVGAGLTAAAATAVLGGNAARLFGWPASRNQTLVATGEARD</sequence>
<dbReference type="Pfam" id="PF04909">
    <property type="entry name" value="Amidohydro_2"/>
    <property type="match status" value="1"/>
</dbReference>
<dbReference type="PANTHER" id="PTHR21240:SF28">
    <property type="entry name" value="ISO-OROTATE DECARBOXYLASE (EUROFUNG)"/>
    <property type="match status" value="1"/>
</dbReference>
<dbReference type="InterPro" id="IPR032465">
    <property type="entry name" value="ACMSD"/>
</dbReference>
<gene>
    <name evidence="3" type="primary">couO</name>
    <name evidence="3" type="ORF">GCM10009765_79970</name>
</gene>
<comment type="caution">
    <text evidence="3">The sequence shown here is derived from an EMBL/GenBank/DDBJ whole genome shotgun (WGS) entry which is preliminary data.</text>
</comment>
<organism evidence="3 4">
    <name type="scientific">Fodinicola feengrottensis</name>
    <dbReference type="NCBI Taxonomy" id="435914"/>
    <lineage>
        <taxon>Bacteria</taxon>
        <taxon>Bacillati</taxon>
        <taxon>Actinomycetota</taxon>
        <taxon>Actinomycetes</taxon>
        <taxon>Mycobacteriales</taxon>
        <taxon>Fodinicola</taxon>
    </lineage>
</organism>